<keyword evidence="3" id="KW-1185">Reference proteome</keyword>
<evidence type="ECO:0000313" key="3">
    <source>
        <dbReference type="Proteomes" id="UP000019805"/>
    </source>
</evidence>
<sequence length="51" mass="5650">MGVVALIFPEGFACVMIPFNHRGVMKAGIRHTNSESARPREKFNATHRGIP</sequence>
<organism evidence="2 3">
    <name type="scientific">Castellaniella defragrans (strain DSM 12143 / CCUG 39792 / 65Phen)</name>
    <name type="common">Alcaligenes defragrans</name>
    <dbReference type="NCBI Taxonomy" id="1437824"/>
    <lineage>
        <taxon>Bacteria</taxon>
        <taxon>Pseudomonadati</taxon>
        <taxon>Pseudomonadota</taxon>
        <taxon>Betaproteobacteria</taxon>
        <taxon>Burkholderiales</taxon>
        <taxon>Alcaligenaceae</taxon>
        <taxon>Castellaniella</taxon>
    </lineage>
</organism>
<name>W8WXN3_CASD6</name>
<dbReference type="AlphaFoldDB" id="W8WXN3"/>
<evidence type="ECO:0000256" key="1">
    <source>
        <dbReference type="SAM" id="MobiDB-lite"/>
    </source>
</evidence>
<dbReference type="HOGENOM" id="CLU_3096962_0_0_4"/>
<dbReference type="KEGG" id="cdn:BN940_09366"/>
<evidence type="ECO:0000313" key="2">
    <source>
        <dbReference type="EMBL" id="CDM24334.1"/>
    </source>
</evidence>
<feature type="region of interest" description="Disordered" evidence="1">
    <location>
        <begin position="32"/>
        <end position="51"/>
    </location>
</feature>
<dbReference type="Proteomes" id="UP000019805">
    <property type="component" value="Chromosome"/>
</dbReference>
<gene>
    <name evidence="2" type="ORF">BN940_09366</name>
</gene>
<dbReference type="EMBL" id="HG916765">
    <property type="protein sequence ID" value="CDM24334.1"/>
    <property type="molecule type" value="Genomic_DNA"/>
</dbReference>
<dbReference type="STRING" id="1437824.BN940_09366"/>
<proteinExistence type="predicted"/>
<accession>W8WXN3</accession>
<protein>
    <submittedName>
        <fullName evidence="2">Uncharacterized protein</fullName>
    </submittedName>
</protein>
<reference evidence="2 3" key="1">
    <citation type="journal article" date="2014" name="BMC Microbiol.">
        <title>The oxygen-independent metabolism of cyclic monoterpenes in Castellaniella defragrans 65Phen.</title>
        <authorList>
            <person name="Petasch J."/>
            <person name="Disch E.M."/>
            <person name="Markert S."/>
            <person name="Becher D."/>
            <person name="Schweder T."/>
            <person name="Huttel B."/>
            <person name="Reinhardt R."/>
            <person name="Harder J."/>
        </authorList>
    </citation>
    <scope>NUCLEOTIDE SEQUENCE [LARGE SCALE GENOMIC DNA]</scope>
    <source>
        <strain evidence="2">65Phen</strain>
    </source>
</reference>